<keyword evidence="5 7" id="KW-0472">Membrane</keyword>
<name>A0AAQ4DDY8_AMBAM</name>
<sequence>MVFMIGFSAGLGPAPWCLAAELSPLRGKGFEFGSVCAFHWASALAITSMFSILGTTTTRLALLILLSSAFSFAGGVIAFNRLPDTRRVSLEFILVSGQGQRSRRPSETRHSAGSRASPAAQGVSRKDSTRGEQKE</sequence>
<dbReference type="GO" id="GO:0005366">
    <property type="term" value="F:myo-inositol:proton symporter activity"/>
    <property type="evidence" value="ECO:0007669"/>
    <property type="project" value="TreeGrafter"/>
</dbReference>
<feature type="region of interest" description="Disordered" evidence="6">
    <location>
        <begin position="96"/>
        <end position="135"/>
    </location>
</feature>
<evidence type="ECO:0000256" key="5">
    <source>
        <dbReference type="ARBA" id="ARBA00023136"/>
    </source>
</evidence>
<comment type="subcellular location">
    <subcellularLocation>
        <location evidence="1">Membrane</location>
    </subcellularLocation>
</comment>
<dbReference type="InterPro" id="IPR050814">
    <property type="entry name" value="Myo-inositol_Transporter"/>
</dbReference>
<dbReference type="AlphaFoldDB" id="A0AAQ4DDY8"/>
<dbReference type="InterPro" id="IPR005828">
    <property type="entry name" value="MFS_sugar_transport-like"/>
</dbReference>
<dbReference type="InterPro" id="IPR036259">
    <property type="entry name" value="MFS_trans_sf"/>
</dbReference>
<evidence type="ECO:0000313" key="8">
    <source>
        <dbReference type="EMBL" id="KAK8760678.1"/>
    </source>
</evidence>
<evidence type="ECO:0000256" key="1">
    <source>
        <dbReference type="ARBA" id="ARBA00004370"/>
    </source>
</evidence>
<dbReference type="PANTHER" id="PTHR48020">
    <property type="entry name" value="PROTON MYO-INOSITOL COTRANSPORTER"/>
    <property type="match status" value="1"/>
</dbReference>
<evidence type="ECO:0000313" key="9">
    <source>
        <dbReference type="Proteomes" id="UP001321473"/>
    </source>
</evidence>
<evidence type="ECO:0000256" key="6">
    <source>
        <dbReference type="SAM" id="MobiDB-lite"/>
    </source>
</evidence>
<reference evidence="8 9" key="1">
    <citation type="journal article" date="2023" name="Arcadia Sci">
        <title>De novo assembly of a long-read Amblyomma americanum tick genome.</title>
        <authorList>
            <person name="Chou S."/>
            <person name="Poskanzer K.E."/>
            <person name="Rollins M."/>
            <person name="Thuy-Boun P.S."/>
        </authorList>
    </citation>
    <scope>NUCLEOTIDE SEQUENCE [LARGE SCALE GENOMIC DNA]</scope>
    <source>
        <strain evidence="8">F_SG_1</strain>
        <tissue evidence="8">Salivary glands</tissue>
    </source>
</reference>
<evidence type="ECO:0000256" key="7">
    <source>
        <dbReference type="SAM" id="Phobius"/>
    </source>
</evidence>
<evidence type="ECO:0000256" key="2">
    <source>
        <dbReference type="ARBA" id="ARBA00022448"/>
    </source>
</evidence>
<protein>
    <submittedName>
        <fullName evidence="8">Uncharacterized protein</fullName>
    </submittedName>
</protein>
<evidence type="ECO:0000256" key="3">
    <source>
        <dbReference type="ARBA" id="ARBA00022692"/>
    </source>
</evidence>
<proteinExistence type="predicted"/>
<dbReference type="EMBL" id="JARKHS020032070">
    <property type="protein sequence ID" value="KAK8760678.1"/>
    <property type="molecule type" value="Genomic_DNA"/>
</dbReference>
<gene>
    <name evidence="8" type="ORF">V5799_028055</name>
</gene>
<keyword evidence="3 7" id="KW-0812">Transmembrane</keyword>
<dbReference type="SUPFAM" id="SSF103473">
    <property type="entry name" value="MFS general substrate transporter"/>
    <property type="match status" value="1"/>
</dbReference>
<dbReference type="Pfam" id="PF00083">
    <property type="entry name" value="Sugar_tr"/>
    <property type="match status" value="1"/>
</dbReference>
<evidence type="ECO:0000256" key="4">
    <source>
        <dbReference type="ARBA" id="ARBA00022989"/>
    </source>
</evidence>
<dbReference type="PANTHER" id="PTHR48020:SF12">
    <property type="entry name" value="PROTON MYO-INOSITOL COTRANSPORTER"/>
    <property type="match status" value="1"/>
</dbReference>
<keyword evidence="4 7" id="KW-1133">Transmembrane helix</keyword>
<comment type="caution">
    <text evidence="8">The sequence shown here is derived from an EMBL/GenBank/DDBJ whole genome shotgun (WGS) entry which is preliminary data.</text>
</comment>
<feature type="compositionally biased region" description="Basic and acidic residues" evidence="6">
    <location>
        <begin position="124"/>
        <end position="135"/>
    </location>
</feature>
<keyword evidence="9" id="KW-1185">Reference proteome</keyword>
<accession>A0AAQ4DDY8</accession>
<dbReference type="Proteomes" id="UP001321473">
    <property type="component" value="Unassembled WGS sequence"/>
</dbReference>
<organism evidence="8 9">
    <name type="scientific">Amblyomma americanum</name>
    <name type="common">Lone star tick</name>
    <dbReference type="NCBI Taxonomy" id="6943"/>
    <lineage>
        <taxon>Eukaryota</taxon>
        <taxon>Metazoa</taxon>
        <taxon>Ecdysozoa</taxon>
        <taxon>Arthropoda</taxon>
        <taxon>Chelicerata</taxon>
        <taxon>Arachnida</taxon>
        <taxon>Acari</taxon>
        <taxon>Parasitiformes</taxon>
        <taxon>Ixodida</taxon>
        <taxon>Ixodoidea</taxon>
        <taxon>Ixodidae</taxon>
        <taxon>Amblyomminae</taxon>
        <taxon>Amblyomma</taxon>
    </lineage>
</organism>
<dbReference type="Gene3D" id="1.20.1250.20">
    <property type="entry name" value="MFS general substrate transporter like domains"/>
    <property type="match status" value="1"/>
</dbReference>
<feature type="transmembrane region" description="Helical" evidence="7">
    <location>
        <begin position="60"/>
        <end position="79"/>
    </location>
</feature>
<dbReference type="GO" id="GO:0016324">
    <property type="term" value="C:apical plasma membrane"/>
    <property type="evidence" value="ECO:0007669"/>
    <property type="project" value="TreeGrafter"/>
</dbReference>
<keyword evidence="2" id="KW-0813">Transport</keyword>
<feature type="transmembrane region" description="Helical" evidence="7">
    <location>
        <begin position="29"/>
        <end position="53"/>
    </location>
</feature>